<gene>
    <name evidence="1" type="ORF">PENTCL1PPCAC_9763</name>
    <name evidence="2" type="ORF">PENTCL1PPCAC_9765</name>
    <name evidence="3" type="ORF">PENTCL1PPCAC_9766</name>
</gene>
<name>A0AAV5SWS1_9BILA</name>
<dbReference type="AlphaFoldDB" id="A0AAV5SWS1"/>
<evidence type="ECO:0008006" key="5">
    <source>
        <dbReference type="Google" id="ProtNLM"/>
    </source>
</evidence>
<proteinExistence type="predicted"/>
<keyword evidence="4" id="KW-1185">Reference proteome</keyword>
<feature type="non-terminal residue" evidence="2">
    <location>
        <position position="1"/>
    </location>
</feature>
<dbReference type="EMBL" id="BTSX01000003">
    <property type="protein sequence ID" value="GMS87588.1"/>
    <property type="molecule type" value="Genomic_DNA"/>
</dbReference>
<dbReference type="Proteomes" id="UP001432027">
    <property type="component" value="Unassembled WGS sequence"/>
</dbReference>
<dbReference type="SUPFAM" id="SSF56219">
    <property type="entry name" value="DNase I-like"/>
    <property type="match status" value="1"/>
</dbReference>
<organism evidence="2 4">
    <name type="scientific">Pristionchus entomophagus</name>
    <dbReference type="NCBI Taxonomy" id="358040"/>
    <lineage>
        <taxon>Eukaryota</taxon>
        <taxon>Metazoa</taxon>
        <taxon>Ecdysozoa</taxon>
        <taxon>Nematoda</taxon>
        <taxon>Chromadorea</taxon>
        <taxon>Rhabditida</taxon>
        <taxon>Rhabditina</taxon>
        <taxon>Diplogasteromorpha</taxon>
        <taxon>Diplogasteroidea</taxon>
        <taxon>Neodiplogasteridae</taxon>
        <taxon>Pristionchus</taxon>
    </lineage>
</organism>
<protein>
    <recommendedName>
        <fullName evidence="5">Endonuclease/exonuclease/phosphatase domain-containing protein</fullName>
    </recommendedName>
</protein>
<evidence type="ECO:0000313" key="1">
    <source>
        <dbReference type="EMBL" id="GMS87588.1"/>
    </source>
</evidence>
<sequence>FQMDNADKSYNGFKTATGGHGLSLEQYEAVLKYIRSTSEIGDITEQMKYLPLSDQEDAGSESSKIIDEEEIKIDDKDTSKKDATSKKDLCITWNMGSFNGSRGGQYKKRSQVLHENTSKNEPLLVKLNEIKDTTEKKFLKFARDTLKYEPMAMTHSIQSNSNGLMYRAAAILVRNDSIKRFDSTKTIQETKDGFSIAAVYDTEHETYHISCYIHHDGDNDEPSISKGVKLGKAIGRIKEKICENLKIDEDDEEGLSKLRIIISGDFNCNYPDVEAVCSEKAKTFVYLKDLLLFSWHTRSSYHSSTTRTAYTKIDYVLGANVLAKIHMPKIVDYDHYMIFEDIYHAVPDKSDPSFKNPYCDSCYTFDCTVTVTKTFLEIMGAKLAQLVEDSKIKTDEDIK</sequence>
<dbReference type="EMBL" id="BTSX01000003">
    <property type="protein sequence ID" value="GMS87590.1"/>
    <property type="molecule type" value="Genomic_DNA"/>
</dbReference>
<comment type="caution">
    <text evidence="2">The sequence shown here is derived from an EMBL/GenBank/DDBJ whole genome shotgun (WGS) entry which is preliminary data.</text>
</comment>
<evidence type="ECO:0000313" key="4">
    <source>
        <dbReference type="Proteomes" id="UP001432027"/>
    </source>
</evidence>
<accession>A0AAV5SWS1</accession>
<dbReference type="InterPro" id="IPR036691">
    <property type="entry name" value="Endo/exonu/phosph_ase_sf"/>
</dbReference>
<feature type="non-terminal residue" evidence="2">
    <location>
        <position position="399"/>
    </location>
</feature>
<evidence type="ECO:0000313" key="3">
    <source>
        <dbReference type="EMBL" id="GMS87591.1"/>
    </source>
</evidence>
<dbReference type="EMBL" id="BTSX01000003">
    <property type="protein sequence ID" value="GMS87591.1"/>
    <property type="molecule type" value="Genomic_DNA"/>
</dbReference>
<evidence type="ECO:0000313" key="2">
    <source>
        <dbReference type="EMBL" id="GMS87590.1"/>
    </source>
</evidence>
<dbReference type="Gene3D" id="3.60.10.10">
    <property type="entry name" value="Endonuclease/exonuclease/phosphatase"/>
    <property type="match status" value="1"/>
</dbReference>
<reference evidence="2" key="1">
    <citation type="submission" date="2023-10" db="EMBL/GenBank/DDBJ databases">
        <title>Genome assembly of Pristionchus species.</title>
        <authorList>
            <person name="Yoshida K."/>
            <person name="Sommer R.J."/>
        </authorList>
    </citation>
    <scope>NUCLEOTIDE SEQUENCE</scope>
    <source>
        <strain evidence="2">RS0144</strain>
    </source>
</reference>